<keyword evidence="2" id="KW-0143">Chaperone</keyword>
<dbReference type="InterPro" id="IPR009053">
    <property type="entry name" value="Prefoldin"/>
</dbReference>
<dbReference type="PANTHER" id="PTHR20903:SF0">
    <property type="entry name" value="PREFOLDIN SUBUNIT 1"/>
    <property type="match status" value="1"/>
</dbReference>
<organism evidence="4 5">
    <name type="scientific">Kluyveromyces lactis (strain ATCC 8585 / CBS 2359 / DSM 70799 / NBRC 1267 / NRRL Y-1140 / WM37)</name>
    <name type="common">Yeast</name>
    <name type="synonym">Candida sphaerica</name>
    <dbReference type="NCBI Taxonomy" id="284590"/>
    <lineage>
        <taxon>Eukaryota</taxon>
        <taxon>Fungi</taxon>
        <taxon>Dikarya</taxon>
        <taxon>Ascomycota</taxon>
        <taxon>Saccharomycotina</taxon>
        <taxon>Saccharomycetes</taxon>
        <taxon>Saccharomycetales</taxon>
        <taxon>Saccharomycetaceae</taxon>
        <taxon>Kluyveromyces</taxon>
    </lineage>
</organism>
<accession>Q6CXQ9</accession>
<dbReference type="Gene3D" id="1.10.287.370">
    <property type="match status" value="1"/>
</dbReference>
<protein>
    <submittedName>
        <fullName evidence="4">KLLA0A06281p</fullName>
    </submittedName>
</protein>
<evidence type="ECO:0000313" key="4">
    <source>
        <dbReference type="EMBL" id="CAH02868.1"/>
    </source>
</evidence>
<keyword evidence="3" id="KW-0175">Coiled coil</keyword>
<sequence length="113" mass="13249">MSSQPQDIVKEMANSLRNSRSQLDMTLAQLEQLQRQKKIAKLTEKELGNYGNEQVWRSCGKMFIRQEKQAYTADLNHDERILDEQIKALEQKRHYLQTTVDNTVESLRRVIGN</sequence>
<evidence type="ECO:0000313" key="5">
    <source>
        <dbReference type="Proteomes" id="UP000000598"/>
    </source>
</evidence>
<dbReference type="OMA" id="WRSCGKM"/>
<dbReference type="PaxDb" id="284590-Q6CXQ9"/>
<dbReference type="GO" id="GO:0044183">
    <property type="term" value="F:protein folding chaperone"/>
    <property type="evidence" value="ECO:0007669"/>
    <property type="project" value="TreeGrafter"/>
</dbReference>
<dbReference type="PANTHER" id="PTHR20903">
    <property type="entry name" value="PREFOLDIN SUBUNIT 1-RELATED"/>
    <property type="match status" value="1"/>
</dbReference>
<dbReference type="InParanoid" id="Q6CXQ9"/>
<evidence type="ECO:0000256" key="3">
    <source>
        <dbReference type="SAM" id="Coils"/>
    </source>
</evidence>
<dbReference type="Proteomes" id="UP000000598">
    <property type="component" value="Chromosome A"/>
</dbReference>
<evidence type="ECO:0000256" key="1">
    <source>
        <dbReference type="ARBA" id="ARBA00008045"/>
    </source>
</evidence>
<dbReference type="FunCoup" id="Q6CXQ9">
    <property type="interactions" value="110"/>
</dbReference>
<dbReference type="GO" id="GO:0016272">
    <property type="term" value="C:prefoldin complex"/>
    <property type="evidence" value="ECO:0007669"/>
    <property type="project" value="InterPro"/>
</dbReference>
<dbReference type="GO" id="GO:0051082">
    <property type="term" value="F:unfolded protein binding"/>
    <property type="evidence" value="ECO:0007669"/>
    <property type="project" value="InterPro"/>
</dbReference>
<dbReference type="KEGG" id="kla:KLLA0_A06281g"/>
<dbReference type="HOGENOM" id="CLU_122140_1_1_1"/>
<name>Q6CXQ9_KLULA</name>
<dbReference type="Pfam" id="PF01920">
    <property type="entry name" value="Prefoldin_2"/>
    <property type="match status" value="1"/>
</dbReference>
<dbReference type="GO" id="GO:0005737">
    <property type="term" value="C:cytoplasm"/>
    <property type="evidence" value="ECO:0007669"/>
    <property type="project" value="TreeGrafter"/>
</dbReference>
<dbReference type="eggNOG" id="ENOG502S3UF">
    <property type="taxonomic scope" value="Eukaryota"/>
</dbReference>
<dbReference type="STRING" id="284590.Q6CXQ9"/>
<keyword evidence="5" id="KW-1185">Reference proteome</keyword>
<dbReference type="EMBL" id="CR382121">
    <property type="protein sequence ID" value="CAH02868.1"/>
    <property type="molecule type" value="Genomic_DNA"/>
</dbReference>
<reference evidence="4 5" key="1">
    <citation type="journal article" date="2004" name="Nature">
        <title>Genome evolution in yeasts.</title>
        <authorList>
            <consortium name="Genolevures"/>
            <person name="Dujon B."/>
            <person name="Sherman D."/>
            <person name="Fischer G."/>
            <person name="Durrens P."/>
            <person name="Casaregola S."/>
            <person name="Lafontaine I."/>
            <person name="de Montigny J."/>
            <person name="Marck C."/>
            <person name="Neuveglise C."/>
            <person name="Talla E."/>
            <person name="Goffard N."/>
            <person name="Frangeul L."/>
            <person name="Aigle M."/>
            <person name="Anthouard V."/>
            <person name="Babour A."/>
            <person name="Barbe V."/>
            <person name="Barnay S."/>
            <person name="Blanchin S."/>
            <person name="Beckerich J.M."/>
            <person name="Beyne E."/>
            <person name="Bleykasten C."/>
            <person name="Boisrame A."/>
            <person name="Boyer J."/>
            <person name="Cattolico L."/>
            <person name="Confanioleri F."/>
            <person name="de Daruvar A."/>
            <person name="Despons L."/>
            <person name="Fabre E."/>
            <person name="Fairhead C."/>
            <person name="Ferry-Dumazet H."/>
            <person name="Groppi A."/>
            <person name="Hantraye F."/>
            <person name="Hennequin C."/>
            <person name="Jauniaux N."/>
            <person name="Joyet P."/>
            <person name="Kachouri R."/>
            <person name="Kerrest A."/>
            <person name="Koszul R."/>
            <person name="Lemaire M."/>
            <person name="Lesur I."/>
            <person name="Ma L."/>
            <person name="Muller H."/>
            <person name="Nicaud J.M."/>
            <person name="Nikolski M."/>
            <person name="Oztas S."/>
            <person name="Ozier-Kalogeropoulos O."/>
            <person name="Pellenz S."/>
            <person name="Potier S."/>
            <person name="Richard G.F."/>
            <person name="Straub M.L."/>
            <person name="Suleau A."/>
            <person name="Swennene D."/>
            <person name="Tekaia F."/>
            <person name="Wesolowski-Louvel M."/>
            <person name="Westhof E."/>
            <person name="Wirth B."/>
            <person name="Zeniou-Meyer M."/>
            <person name="Zivanovic I."/>
            <person name="Bolotin-Fukuhara M."/>
            <person name="Thierry A."/>
            <person name="Bouchier C."/>
            <person name="Caudron B."/>
            <person name="Scarpelli C."/>
            <person name="Gaillardin C."/>
            <person name="Weissenbach J."/>
            <person name="Wincker P."/>
            <person name="Souciet J.L."/>
        </authorList>
    </citation>
    <scope>NUCLEOTIDE SEQUENCE [LARGE SCALE GENOMIC DNA]</scope>
    <source>
        <strain evidence="5">ATCC 8585 / CBS 2359 / DSM 70799 / NBRC 1267 / NRRL Y-1140 / WM37</strain>
    </source>
</reference>
<dbReference type="SUPFAM" id="SSF46579">
    <property type="entry name" value="Prefoldin"/>
    <property type="match status" value="1"/>
</dbReference>
<dbReference type="InterPro" id="IPR002777">
    <property type="entry name" value="PFD_beta-like"/>
</dbReference>
<proteinExistence type="inferred from homology"/>
<comment type="similarity">
    <text evidence="1">Belongs to the prefoldin subunit beta family.</text>
</comment>
<feature type="coiled-coil region" evidence="3">
    <location>
        <begin position="13"/>
        <end position="43"/>
    </location>
</feature>
<dbReference type="AlphaFoldDB" id="Q6CXQ9"/>
<evidence type="ECO:0000256" key="2">
    <source>
        <dbReference type="ARBA" id="ARBA00023186"/>
    </source>
</evidence>
<gene>
    <name evidence="4" type="ORF">KLLA0_A06281g</name>
</gene>